<evidence type="ECO:0000313" key="2">
    <source>
        <dbReference type="Proteomes" id="UP000242850"/>
    </source>
</evidence>
<dbReference type="EMBL" id="FNUK01000016">
    <property type="protein sequence ID" value="SEF92434.1"/>
    <property type="molecule type" value="Genomic_DNA"/>
</dbReference>
<proteinExistence type="predicted"/>
<sequence>MKKKNYKSRFLDYENPLLDDIDYDAYMELLSSGLKDSEIARELNITEEELKLLKDRIRKDL</sequence>
<accession>A0A1H5VYV0</accession>
<reference evidence="2" key="1">
    <citation type="submission" date="2016-10" db="EMBL/GenBank/DDBJ databases">
        <authorList>
            <person name="Varghese N."/>
            <person name="Submissions S."/>
        </authorList>
    </citation>
    <scope>NUCLEOTIDE SEQUENCE [LARGE SCALE GENOMIC DNA]</scope>
    <source>
        <strain evidence="2">DSM 5463</strain>
    </source>
</reference>
<evidence type="ECO:0000313" key="1">
    <source>
        <dbReference type="EMBL" id="SEF92434.1"/>
    </source>
</evidence>
<dbReference type="AlphaFoldDB" id="A0A1H5VYV0"/>
<name>A0A1H5VYV0_9CLOT</name>
<evidence type="ECO:0008006" key="3">
    <source>
        <dbReference type="Google" id="ProtNLM"/>
    </source>
</evidence>
<keyword evidence="2" id="KW-1185">Reference proteome</keyword>
<dbReference type="Proteomes" id="UP000242850">
    <property type="component" value="Unassembled WGS sequence"/>
</dbReference>
<protein>
    <recommendedName>
        <fullName evidence="3">Regulatory protein, luxR family</fullName>
    </recommendedName>
</protein>
<dbReference type="OrthoDB" id="1957136at2"/>
<organism evidence="1 2">
    <name type="scientific">Caloramator fervidus</name>
    <dbReference type="NCBI Taxonomy" id="29344"/>
    <lineage>
        <taxon>Bacteria</taxon>
        <taxon>Bacillati</taxon>
        <taxon>Bacillota</taxon>
        <taxon>Clostridia</taxon>
        <taxon>Eubacteriales</taxon>
        <taxon>Clostridiaceae</taxon>
        <taxon>Caloramator</taxon>
    </lineage>
</organism>
<dbReference type="RefSeq" id="WP_103896293.1">
    <property type="nucleotide sequence ID" value="NZ_FNUK01000016.1"/>
</dbReference>
<gene>
    <name evidence="1" type="ORF">SAMN05660865_01344</name>
</gene>